<gene>
    <name evidence="3" type="ORF">B0I36DRAFT_385039</name>
</gene>
<feature type="region of interest" description="Disordered" evidence="1">
    <location>
        <begin position="37"/>
        <end position="68"/>
    </location>
</feature>
<comment type="caution">
    <text evidence="3">The sequence shown here is derived from an EMBL/GenBank/DDBJ whole genome shotgun (WGS) entry which is preliminary data.</text>
</comment>
<evidence type="ECO:0000256" key="1">
    <source>
        <dbReference type="SAM" id="MobiDB-lite"/>
    </source>
</evidence>
<dbReference type="EMBL" id="JAGTJQ010000006">
    <property type="protein sequence ID" value="KAH7029561.1"/>
    <property type="molecule type" value="Genomic_DNA"/>
</dbReference>
<reference evidence="3" key="1">
    <citation type="journal article" date="2021" name="Nat. Commun.">
        <title>Genetic determinants of endophytism in the Arabidopsis root mycobiome.</title>
        <authorList>
            <person name="Mesny F."/>
            <person name="Miyauchi S."/>
            <person name="Thiergart T."/>
            <person name="Pickel B."/>
            <person name="Atanasova L."/>
            <person name="Karlsson M."/>
            <person name="Huettel B."/>
            <person name="Barry K.W."/>
            <person name="Haridas S."/>
            <person name="Chen C."/>
            <person name="Bauer D."/>
            <person name="Andreopoulos W."/>
            <person name="Pangilinan J."/>
            <person name="LaButti K."/>
            <person name="Riley R."/>
            <person name="Lipzen A."/>
            <person name="Clum A."/>
            <person name="Drula E."/>
            <person name="Henrissat B."/>
            <person name="Kohler A."/>
            <person name="Grigoriev I.V."/>
            <person name="Martin F.M."/>
            <person name="Hacquard S."/>
        </authorList>
    </citation>
    <scope>NUCLEOTIDE SEQUENCE</scope>
    <source>
        <strain evidence="3">MPI-CAGE-CH-0230</strain>
    </source>
</reference>
<dbReference type="OrthoDB" id="4768206at2759"/>
<evidence type="ECO:0000313" key="3">
    <source>
        <dbReference type="EMBL" id="KAH7029561.1"/>
    </source>
</evidence>
<accession>A0A9P9BT78</accession>
<dbReference type="Pfam" id="PF10601">
    <property type="entry name" value="zf-LITAF-like"/>
    <property type="match status" value="1"/>
</dbReference>
<keyword evidence="4" id="KW-1185">Reference proteome</keyword>
<organism evidence="3 4">
    <name type="scientific">Microdochium trichocladiopsis</name>
    <dbReference type="NCBI Taxonomy" id="1682393"/>
    <lineage>
        <taxon>Eukaryota</taxon>
        <taxon>Fungi</taxon>
        <taxon>Dikarya</taxon>
        <taxon>Ascomycota</taxon>
        <taxon>Pezizomycotina</taxon>
        <taxon>Sordariomycetes</taxon>
        <taxon>Xylariomycetidae</taxon>
        <taxon>Xylariales</taxon>
        <taxon>Microdochiaceae</taxon>
        <taxon>Microdochium</taxon>
    </lineage>
</organism>
<proteinExistence type="predicted"/>
<evidence type="ECO:0000313" key="4">
    <source>
        <dbReference type="Proteomes" id="UP000756346"/>
    </source>
</evidence>
<protein>
    <recommendedName>
        <fullName evidence="2">LITAF domain-containing protein</fullName>
    </recommendedName>
</protein>
<feature type="compositionally biased region" description="Basic and acidic residues" evidence="1">
    <location>
        <begin position="51"/>
        <end position="60"/>
    </location>
</feature>
<dbReference type="RefSeq" id="XP_046011849.1">
    <property type="nucleotide sequence ID" value="XM_046161038.1"/>
</dbReference>
<dbReference type="AlphaFoldDB" id="A0A9P9BT78"/>
<name>A0A9P9BT78_9PEZI</name>
<sequence length="129" mass="14650">MSILVRRASGRLRASGITPQLAKIAGPAPETVTMSLEQQPQNAEPSLRHVSNLEDLKPDGPETIDCPSCHQRAQTTVKGRTDGMKTFMNVFWWPLPDRKHWWEETKWYCENCKVQVASQKHGKNIQVLV</sequence>
<dbReference type="InterPro" id="IPR006629">
    <property type="entry name" value="LITAF"/>
</dbReference>
<feature type="domain" description="LITAF" evidence="2">
    <location>
        <begin position="60"/>
        <end position="119"/>
    </location>
</feature>
<dbReference type="Proteomes" id="UP000756346">
    <property type="component" value="Unassembled WGS sequence"/>
</dbReference>
<dbReference type="GeneID" id="70190584"/>
<evidence type="ECO:0000259" key="2">
    <source>
        <dbReference type="Pfam" id="PF10601"/>
    </source>
</evidence>